<feature type="region of interest" description="Disordered" evidence="2">
    <location>
        <begin position="349"/>
        <end position="389"/>
    </location>
</feature>
<accession>D2V099</accession>
<gene>
    <name evidence="3" type="ORF">NAEGRDRAFT_62218</name>
</gene>
<feature type="compositionally biased region" description="Polar residues" evidence="2">
    <location>
        <begin position="183"/>
        <end position="213"/>
    </location>
</feature>
<evidence type="ECO:0000313" key="3">
    <source>
        <dbReference type="EMBL" id="EFC49491.1"/>
    </source>
</evidence>
<keyword evidence="4" id="KW-1185">Reference proteome</keyword>
<organism evidence="4">
    <name type="scientific">Naegleria gruberi</name>
    <name type="common">Amoeba</name>
    <dbReference type="NCBI Taxonomy" id="5762"/>
    <lineage>
        <taxon>Eukaryota</taxon>
        <taxon>Discoba</taxon>
        <taxon>Heterolobosea</taxon>
        <taxon>Tetramitia</taxon>
        <taxon>Eutetramitia</taxon>
        <taxon>Vahlkampfiidae</taxon>
        <taxon>Naegleria</taxon>
    </lineage>
</organism>
<feature type="compositionally biased region" description="Basic and acidic residues" evidence="2">
    <location>
        <begin position="172"/>
        <end position="182"/>
    </location>
</feature>
<feature type="coiled-coil region" evidence="1">
    <location>
        <begin position="417"/>
        <end position="465"/>
    </location>
</feature>
<dbReference type="RefSeq" id="XP_002682235.1">
    <property type="nucleotide sequence ID" value="XM_002682189.1"/>
</dbReference>
<dbReference type="VEuPathDB" id="AmoebaDB:NAEGRDRAFT_62218"/>
<dbReference type="GeneID" id="8856492"/>
<feature type="region of interest" description="Disordered" evidence="2">
    <location>
        <begin position="135"/>
        <end position="155"/>
    </location>
</feature>
<proteinExistence type="predicted"/>
<feature type="compositionally biased region" description="Low complexity" evidence="2">
    <location>
        <begin position="214"/>
        <end position="224"/>
    </location>
</feature>
<dbReference type="EMBL" id="GG738847">
    <property type="protein sequence ID" value="EFC49491.1"/>
    <property type="molecule type" value="Genomic_DNA"/>
</dbReference>
<protein>
    <submittedName>
        <fullName evidence="3">Predicted protein</fullName>
    </submittedName>
</protein>
<sequence length="487" mass="55180">MSLNNFDEALLSSSEEERMLMENGEDDLDVPKELSIDNIRGMKASIEKNVKDLEEALAEVTTSNEEPNHELINELNLALVQSNLLLEKIVIIEDGYKKAIKTDTLLSQEITDLAEQLGFIVPLHLTKTIEEISESVSPNTHLNNEEEENGLEVREGDYKFVSFDELEKYLNEPLLPEDRNQTPKDNTPQRAAVSSTSTPSTNIVPMQSPKITKSSPPQSSQHSPADSLEGEPVTPITSREKELRKEYLKNSINMSKVSFSSPTSTASIFSTPAVERSDRKNLEGDEYIEITPIVEEENPTLTEEQQQLIEEQDVNNLLEQLMIYTNGLDEAKNSPRNRPLGDLIKDIKEEEGTPQENISSPSIFLRQEGNASPHYTRITPRETPRELPKEIQRELQKEVVREIPRETQRVVESPPKLSATNLENEFMKRDLEDAKSQISVLKQQVEFLQSKVASTEAENSDLKMTIETLYEAKNQFDADMQSIKEKE</sequence>
<evidence type="ECO:0000313" key="4">
    <source>
        <dbReference type="Proteomes" id="UP000006671"/>
    </source>
</evidence>
<dbReference type="AlphaFoldDB" id="D2V099"/>
<feature type="coiled-coil region" evidence="1">
    <location>
        <begin position="36"/>
        <end position="63"/>
    </location>
</feature>
<dbReference type="Proteomes" id="UP000006671">
    <property type="component" value="Unassembled WGS sequence"/>
</dbReference>
<name>D2V099_NAEGR</name>
<reference evidence="3 4" key="1">
    <citation type="journal article" date="2010" name="Cell">
        <title>The genome of Naegleria gruberi illuminates early eukaryotic versatility.</title>
        <authorList>
            <person name="Fritz-Laylin L.K."/>
            <person name="Prochnik S.E."/>
            <person name="Ginger M.L."/>
            <person name="Dacks J.B."/>
            <person name="Carpenter M.L."/>
            <person name="Field M.C."/>
            <person name="Kuo A."/>
            <person name="Paredez A."/>
            <person name="Chapman J."/>
            <person name="Pham J."/>
            <person name="Shu S."/>
            <person name="Neupane R."/>
            <person name="Cipriano M."/>
            <person name="Mancuso J."/>
            <person name="Tu H."/>
            <person name="Salamov A."/>
            <person name="Lindquist E."/>
            <person name="Shapiro H."/>
            <person name="Lucas S."/>
            <person name="Grigoriev I.V."/>
            <person name="Cande W.Z."/>
            <person name="Fulton C."/>
            <person name="Rokhsar D.S."/>
            <person name="Dawson S.C."/>
        </authorList>
    </citation>
    <scope>NUCLEOTIDE SEQUENCE [LARGE SCALE GENOMIC DNA]</scope>
    <source>
        <strain evidence="3 4">NEG-M</strain>
    </source>
</reference>
<dbReference type="KEGG" id="ngr:NAEGRDRAFT_62218"/>
<evidence type="ECO:0000256" key="2">
    <source>
        <dbReference type="SAM" id="MobiDB-lite"/>
    </source>
</evidence>
<feature type="compositionally biased region" description="Basic and acidic residues" evidence="2">
    <location>
        <begin position="379"/>
        <end position="389"/>
    </location>
</feature>
<feature type="region of interest" description="Disordered" evidence="2">
    <location>
        <begin position="172"/>
        <end position="239"/>
    </location>
</feature>
<feature type="region of interest" description="Disordered" evidence="2">
    <location>
        <begin position="258"/>
        <end position="281"/>
    </location>
</feature>
<keyword evidence="1" id="KW-0175">Coiled coil</keyword>
<dbReference type="InParanoid" id="D2V099"/>
<evidence type="ECO:0000256" key="1">
    <source>
        <dbReference type="SAM" id="Coils"/>
    </source>
</evidence>
<feature type="compositionally biased region" description="Polar residues" evidence="2">
    <location>
        <begin position="258"/>
        <end position="270"/>
    </location>
</feature>